<name>A0A0U3QSN9_9MICC</name>
<dbReference type="InterPro" id="IPR036271">
    <property type="entry name" value="Tet_transcr_reg_TetR-rel_C_sf"/>
</dbReference>
<dbReference type="AlphaFoldDB" id="A0A0U3QSN9"/>
<dbReference type="EMBL" id="CP013747">
    <property type="protein sequence ID" value="ALV39900.1"/>
    <property type="molecule type" value="Genomic_DNA"/>
</dbReference>
<accession>A0A0U3QSN9</accession>
<keyword evidence="2 4" id="KW-0238">DNA-binding</keyword>
<dbReference type="InterPro" id="IPR009057">
    <property type="entry name" value="Homeodomain-like_sf"/>
</dbReference>
<keyword evidence="1" id="KW-0805">Transcription regulation</keyword>
<evidence type="ECO:0000256" key="2">
    <source>
        <dbReference type="ARBA" id="ARBA00023125"/>
    </source>
</evidence>
<dbReference type="PROSITE" id="PS50977">
    <property type="entry name" value="HTH_TETR_2"/>
    <property type="match status" value="1"/>
</dbReference>
<dbReference type="PRINTS" id="PR00455">
    <property type="entry name" value="HTHTETR"/>
</dbReference>
<dbReference type="Pfam" id="PF17932">
    <property type="entry name" value="TetR_C_24"/>
    <property type="match status" value="1"/>
</dbReference>
<dbReference type="Pfam" id="PF00440">
    <property type="entry name" value="TetR_N"/>
    <property type="match status" value="1"/>
</dbReference>
<dbReference type="STRING" id="121292.AU252_00915"/>
<dbReference type="KEGG" id="psul:AU252_00915"/>
<gene>
    <name evidence="6" type="ORF">AU252_00915</name>
</gene>
<evidence type="ECO:0000259" key="5">
    <source>
        <dbReference type="PROSITE" id="PS50977"/>
    </source>
</evidence>
<dbReference type="Proteomes" id="UP000065151">
    <property type="component" value="Chromosome"/>
</dbReference>
<dbReference type="SUPFAM" id="SSF46689">
    <property type="entry name" value="Homeodomain-like"/>
    <property type="match status" value="1"/>
</dbReference>
<feature type="domain" description="HTH tetR-type" evidence="5">
    <location>
        <begin position="7"/>
        <end position="67"/>
    </location>
</feature>
<feature type="DNA-binding region" description="H-T-H motif" evidence="4">
    <location>
        <begin position="30"/>
        <end position="49"/>
    </location>
</feature>
<dbReference type="GO" id="GO:0000976">
    <property type="term" value="F:transcription cis-regulatory region binding"/>
    <property type="evidence" value="ECO:0007669"/>
    <property type="project" value="TreeGrafter"/>
</dbReference>
<protein>
    <recommendedName>
        <fullName evidence="5">HTH tetR-type domain-containing protein</fullName>
    </recommendedName>
</protein>
<dbReference type="PANTHER" id="PTHR30055">
    <property type="entry name" value="HTH-TYPE TRANSCRIPTIONAL REGULATOR RUTR"/>
    <property type="match status" value="1"/>
</dbReference>
<evidence type="ECO:0000313" key="7">
    <source>
        <dbReference type="Proteomes" id="UP000065151"/>
    </source>
</evidence>
<dbReference type="InterPro" id="IPR050109">
    <property type="entry name" value="HTH-type_TetR-like_transc_reg"/>
</dbReference>
<keyword evidence="3" id="KW-0804">Transcription</keyword>
<dbReference type="GO" id="GO:0003700">
    <property type="term" value="F:DNA-binding transcription factor activity"/>
    <property type="evidence" value="ECO:0007669"/>
    <property type="project" value="TreeGrafter"/>
</dbReference>
<dbReference type="PANTHER" id="PTHR30055:SF234">
    <property type="entry name" value="HTH-TYPE TRANSCRIPTIONAL REGULATOR BETI"/>
    <property type="match status" value="1"/>
</dbReference>
<dbReference type="Gene3D" id="1.10.357.10">
    <property type="entry name" value="Tetracycline Repressor, domain 2"/>
    <property type="match status" value="1"/>
</dbReference>
<dbReference type="Gene3D" id="1.10.10.60">
    <property type="entry name" value="Homeodomain-like"/>
    <property type="match status" value="1"/>
</dbReference>
<evidence type="ECO:0000256" key="4">
    <source>
        <dbReference type="PROSITE-ProRule" id="PRU00335"/>
    </source>
</evidence>
<proteinExistence type="predicted"/>
<reference evidence="6 7" key="1">
    <citation type="submission" date="2015-12" db="EMBL/GenBank/DDBJ databases">
        <authorList>
            <person name="Shamseldin A."/>
            <person name="Moawad H."/>
            <person name="Abd El-Rahim W.M."/>
            <person name="Sadowsky M.J."/>
        </authorList>
    </citation>
    <scope>NUCLEOTIDE SEQUENCE [LARGE SCALE GENOMIC DNA]</scope>
    <source>
        <strain evidence="6 7">Ar51</strain>
    </source>
</reference>
<sequence length="205" mass="23298">MPQETPSARRRQIVDTAIELFGKWGFTGTSVDQIAAAVGMKKGSLYYHFESKQEILDAIHAEVLEALFTQAGFAAGVITQAGLDPCEQLRQVIENHVEYQWRNVRYLVVYDRERHLLPASARRKAHEQETEYTEAVVEILRRCQESGCVDATLDLEVLTYALFGALTTLRRWKKARLASRARRHEIATNLHALFTIDHVHPQSPG</sequence>
<dbReference type="InterPro" id="IPR001647">
    <property type="entry name" value="HTH_TetR"/>
</dbReference>
<evidence type="ECO:0000256" key="3">
    <source>
        <dbReference type="ARBA" id="ARBA00023163"/>
    </source>
</evidence>
<dbReference type="InterPro" id="IPR041490">
    <property type="entry name" value="KstR2_TetR_C"/>
</dbReference>
<evidence type="ECO:0000313" key="6">
    <source>
        <dbReference type="EMBL" id="ALV39900.1"/>
    </source>
</evidence>
<dbReference type="SUPFAM" id="SSF48498">
    <property type="entry name" value="Tetracyclin repressor-like, C-terminal domain"/>
    <property type="match status" value="1"/>
</dbReference>
<organism evidence="6">
    <name type="scientific">Pseudarthrobacter sulfonivorans</name>
    <dbReference type="NCBI Taxonomy" id="121292"/>
    <lineage>
        <taxon>Bacteria</taxon>
        <taxon>Bacillati</taxon>
        <taxon>Actinomycetota</taxon>
        <taxon>Actinomycetes</taxon>
        <taxon>Micrococcales</taxon>
        <taxon>Micrococcaceae</taxon>
        <taxon>Pseudarthrobacter</taxon>
    </lineage>
</organism>
<evidence type="ECO:0000256" key="1">
    <source>
        <dbReference type="ARBA" id="ARBA00023015"/>
    </source>
</evidence>